<sequence>MTPSNSLTKPSSYPVSKLMKTPELVERLAVEMRARSGGELPHAFCVEQVKRQLAGKSAESGAANAARMMIPAERASVFHSWAISE</sequence>
<name>A0A7X0JGF3_9HYPH</name>
<dbReference type="Proteomes" id="UP000585437">
    <property type="component" value="Unassembled WGS sequence"/>
</dbReference>
<dbReference type="AlphaFoldDB" id="A0A7X0JGF3"/>
<evidence type="ECO:0000313" key="1">
    <source>
        <dbReference type="EMBL" id="MBB6507119.1"/>
    </source>
</evidence>
<comment type="caution">
    <text evidence="1">The sequence shown here is derived from an EMBL/GenBank/DDBJ whole genome shotgun (WGS) entry which is preliminary data.</text>
</comment>
<organism evidence="1 2">
    <name type="scientific">Rhizobium soli</name>
    <dbReference type="NCBI Taxonomy" id="424798"/>
    <lineage>
        <taxon>Bacteria</taxon>
        <taxon>Pseudomonadati</taxon>
        <taxon>Pseudomonadota</taxon>
        <taxon>Alphaproteobacteria</taxon>
        <taxon>Hyphomicrobiales</taxon>
        <taxon>Rhizobiaceae</taxon>
        <taxon>Rhizobium/Agrobacterium group</taxon>
        <taxon>Rhizobium</taxon>
    </lineage>
</organism>
<proteinExistence type="predicted"/>
<keyword evidence="2" id="KW-1185">Reference proteome</keyword>
<protein>
    <submittedName>
        <fullName evidence="1">Uncharacterized protein</fullName>
    </submittedName>
</protein>
<dbReference type="RefSeq" id="WP_082472020.1">
    <property type="nucleotide sequence ID" value="NZ_JACHBU010000001.1"/>
</dbReference>
<evidence type="ECO:0000313" key="2">
    <source>
        <dbReference type="Proteomes" id="UP000585437"/>
    </source>
</evidence>
<dbReference type="EMBL" id="JACHBU010000001">
    <property type="protein sequence ID" value="MBB6507119.1"/>
    <property type="molecule type" value="Genomic_DNA"/>
</dbReference>
<gene>
    <name evidence="1" type="ORF">F4695_000438</name>
</gene>
<reference evidence="1 2" key="1">
    <citation type="submission" date="2020-08" db="EMBL/GenBank/DDBJ databases">
        <title>The Agave Microbiome: Exploring the role of microbial communities in plant adaptations to desert environments.</title>
        <authorList>
            <person name="Partida-Martinez L.P."/>
        </authorList>
    </citation>
    <scope>NUCLEOTIDE SEQUENCE [LARGE SCALE GENOMIC DNA]</scope>
    <source>
        <strain evidence="1 2">AS3.12</strain>
    </source>
</reference>
<accession>A0A7X0JGF3</accession>